<dbReference type="AlphaFoldDB" id="A0A656QCI8"/>
<sequence length="63" mass="6609">MLKIDLKPGESVEIGSGIIVTLEEKSGQLARLAFQAPKSVPIKRVQSASPAQVAASYGLSGRE</sequence>
<dbReference type="InterPro" id="IPR003751">
    <property type="entry name" value="CsrA"/>
</dbReference>
<comment type="caution">
    <text evidence="1">The sequence shown here is derived from an EMBL/GenBank/DDBJ whole genome shotgun (WGS) entry which is preliminary data.</text>
</comment>
<organism evidence="1 2">
    <name type="scientific">Caballeronia zhejiangensis</name>
    <dbReference type="NCBI Taxonomy" id="871203"/>
    <lineage>
        <taxon>Bacteria</taxon>
        <taxon>Pseudomonadati</taxon>
        <taxon>Pseudomonadota</taxon>
        <taxon>Betaproteobacteria</taxon>
        <taxon>Burkholderiales</taxon>
        <taxon>Burkholderiaceae</taxon>
        <taxon>Caballeronia</taxon>
    </lineage>
</organism>
<dbReference type="Gene3D" id="2.60.40.4380">
    <property type="entry name" value="Translational regulator CsrA"/>
    <property type="match status" value="1"/>
</dbReference>
<keyword evidence="2" id="KW-1185">Reference proteome</keyword>
<dbReference type="GO" id="GO:0003723">
    <property type="term" value="F:RNA binding"/>
    <property type="evidence" value="ECO:0007669"/>
    <property type="project" value="InterPro"/>
</dbReference>
<evidence type="ECO:0008006" key="3">
    <source>
        <dbReference type="Google" id="ProtNLM"/>
    </source>
</evidence>
<name>A0A656QCI8_9BURK</name>
<dbReference type="Proteomes" id="UP000027451">
    <property type="component" value="Unassembled WGS sequence"/>
</dbReference>
<dbReference type="Pfam" id="PF02599">
    <property type="entry name" value="CsrA"/>
    <property type="match status" value="1"/>
</dbReference>
<dbReference type="GO" id="GO:0006402">
    <property type="term" value="P:mRNA catabolic process"/>
    <property type="evidence" value="ECO:0007669"/>
    <property type="project" value="InterPro"/>
</dbReference>
<accession>A0A656QCI8</accession>
<dbReference type="SUPFAM" id="SSF117130">
    <property type="entry name" value="CsrA-like"/>
    <property type="match status" value="1"/>
</dbReference>
<evidence type="ECO:0000313" key="1">
    <source>
        <dbReference type="EMBL" id="KDR25957.1"/>
    </source>
</evidence>
<dbReference type="InterPro" id="IPR036107">
    <property type="entry name" value="CsrA_sf"/>
</dbReference>
<reference evidence="1 2" key="1">
    <citation type="submission" date="2014-03" db="EMBL/GenBank/DDBJ databases">
        <title>Draft Genome Sequences of Four Burkholderia Strains.</title>
        <authorList>
            <person name="Liu X.Y."/>
            <person name="Li C.X."/>
            <person name="Xu J.H."/>
        </authorList>
    </citation>
    <scope>NUCLEOTIDE SEQUENCE [LARGE SCALE GENOMIC DNA]</scope>
    <source>
        <strain evidence="1 2">OP-1</strain>
    </source>
</reference>
<dbReference type="RefSeq" id="WP_034473805.1">
    <property type="nucleotide sequence ID" value="NZ_JFHD01000040.1"/>
</dbReference>
<protein>
    <recommendedName>
        <fullName evidence="3">Carbon storage regulator</fullName>
    </recommendedName>
</protein>
<proteinExistence type="predicted"/>
<evidence type="ECO:0000313" key="2">
    <source>
        <dbReference type="Proteomes" id="UP000027451"/>
    </source>
</evidence>
<dbReference type="GO" id="GO:0006109">
    <property type="term" value="P:regulation of carbohydrate metabolic process"/>
    <property type="evidence" value="ECO:0007669"/>
    <property type="project" value="InterPro"/>
</dbReference>
<dbReference type="EMBL" id="JFHD01000040">
    <property type="protein sequence ID" value="KDR25957.1"/>
    <property type="molecule type" value="Genomic_DNA"/>
</dbReference>
<gene>
    <name evidence="1" type="ORF">BG60_26445</name>
</gene>